<feature type="region of interest" description="Disordered" evidence="7">
    <location>
        <begin position="1045"/>
        <end position="1126"/>
    </location>
</feature>
<feature type="coiled-coil region" evidence="6">
    <location>
        <begin position="191"/>
        <end position="225"/>
    </location>
</feature>
<comment type="caution">
    <text evidence="9">The sequence shown here is derived from an EMBL/GenBank/DDBJ whole genome shotgun (WGS) entry which is preliminary data.</text>
</comment>
<feature type="region of interest" description="Disordered" evidence="7">
    <location>
        <begin position="535"/>
        <end position="585"/>
    </location>
</feature>
<dbReference type="SUPFAM" id="SSF57997">
    <property type="entry name" value="Tropomyosin"/>
    <property type="match status" value="2"/>
</dbReference>
<dbReference type="InterPro" id="IPR000237">
    <property type="entry name" value="GRIP_dom"/>
</dbReference>
<name>A0A232M344_9EURO</name>
<feature type="compositionally biased region" description="Basic residues" evidence="7">
    <location>
        <begin position="551"/>
        <end position="561"/>
    </location>
</feature>
<dbReference type="OrthoDB" id="1926336at2759"/>
<keyword evidence="5" id="KW-0472">Membrane</keyword>
<dbReference type="PANTHER" id="PTHR23157:SF25">
    <property type="entry name" value="GRIP AND COILED-COIL DOMAIN-CONTAINING PROTEIN 1"/>
    <property type="match status" value="1"/>
</dbReference>
<evidence type="ECO:0000256" key="6">
    <source>
        <dbReference type="SAM" id="Coils"/>
    </source>
</evidence>
<feature type="region of interest" description="Disordered" evidence="7">
    <location>
        <begin position="1"/>
        <end position="111"/>
    </location>
</feature>
<reference evidence="9 10" key="1">
    <citation type="journal article" date="2015" name="Environ. Microbiol.">
        <title>Metagenome sequence of Elaphomyces granulatus from sporocarp tissue reveals Ascomycota ectomycorrhizal fingerprints of genome expansion and a Proteobacteria-rich microbiome.</title>
        <authorList>
            <person name="Quandt C.A."/>
            <person name="Kohler A."/>
            <person name="Hesse C.N."/>
            <person name="Sharpton T.J."/>
            <person name="Martin F."/>
            <person name="Spatafora J.W."/>
        </authorList>
    </citation>
    <scope>NUCLEOTIDE SEQUENCE [LARGE SCALE GENOMIC DNA]</scope>
    <source>
        <strain evidence="9 10">OSC145934</strain>
    </source>
</reference>
<feature type="compositionally biased region" description="Polar residues" evidence="7">
    <location>
        <begin position="19"/>
        <end position="33"/>
    </location>
</feature>
<dbReference type="Proteomes" id="UP000243515">
    <property type="component" value="Unassembled WGS sequence"/>
</dbReference>
<comment type="subcellular location">
    <subcellularLocation>
        <location evidence="2">Cytoplasm</location>
    </subcellularLocation>
    <subcellularLocation>
        <location evidence="1">Endomembrane system</location>
        <topology evidence="1">Peripheral membrane protein</topology>
    </subcellularLocation>
</comment>
<dbReference type="Gene3D" id="1.10.287.1490">
    <property type="match status" value="1"/>
</dbReference>
<protein>
    <recommendedName>
        <fullName evidence="8">GRIP domain-containing protein</fullName>
    </recommendedName>
</protein>
<organism evidence="9 10">
    <name type="scientific">Elaphomyces granulatus</name>
    <dbReference type="NCBI Taxonomy" id="519963"/>
    <lineage>
        <taxon>Eukaryota</taxon>
        <taxon>Fungi</taxon>
        <taxon>Dikarya</taxon>
        <taxon>Ascomycota</taxon>
        <taxon>Pezizomycotina</taxon>
        <taxon>Eurotiomycetes</taxon>
        <taxon>Eurotiomycetidae</taxon>
        <taxon>Eurotiales</taxon>
        <taxon>Elaphomycetaceae</taxon>
        <taxon>Elaphomyces</taxon>
    </lineage>
</organism>
<dbReference type="Gene3D" id="1.20.5.340">
    <property type="match status" value="1"/>
</dbReference>
<dbReference type="GO" id="GO:0005794">
    <property type="term" value="C:Golgi apparatus"/>
    <property type="evidence" value="ECO:0007669"/>
    <property type="project" value="TreeGrafter"/>
</dbReference>
<feature type="compositionally biased region" description="Low complexity" evidence="7">
    <location>
        <begin position="1096"/>
        <end position="1107"/>
    </location>
</feature>
<keyword evidence="4 6" id="KW-0175">Coiled coil</keyword>
<dbReference type="AlphaFoldDB" id="A0A232M344"/>
<keyword evidence="10" id="KW-1185">Reference proteome</keyword>
<feature type="compositionally biased region" description="Polar residues" evidence="7">
    <location>
        <begin position="262"/>
        <end position="276"/>
    </location>
</feature>
<proteinExistence type="predicted"/>
<dbReference type="Gene3D" id="1.20.5.170">
    <property type="match status" value="1"/>
</dbReference>
<feature type="region of interest" description="Disordered" evidence="7">
    <location>
        <begin position="258"/>
        <end position="299"/>
    </location>
</feature>
<evidence type="ECO:0000256" key="2">
    <source>
        <dbReference type="ARBA" id="ARBA00004496"/>
    </source>
</evidence>
<sequence>MSMLQRIRGAIIPDEQSRQKAAQDSLSRSNSNRRPAVRPRRESATPARGPDPTEFEPEFAIGDDDASTRSGTPRPEPTTTPEGTTSGDSVATKGSGDAAGKETASVAGDGVLPTDLSTEIRVKLRRLDKLEPKYQELLRAYRIAHGRVLSIEPFEAALREITPLTSIGDPKALTEYLNQISLKGDMVLDELKRVTGDRDEYRKRFEEAEKSTKAALDELENLKKRQSVEVVSNGSGGATDKGRGLALDTSAVVNHAIESPLKSPTGSSVSRTTSIPGISLFSPKTRAPKSPPAKEENEEFFSFDNEIPRLESELHEKQEEVENLKSQVEALKRNLSVARESTEGMVRNLESATRELEGLRENKVKHEAELESLKSAKNAETDSLQTKLAKADTALKELETQLKEKNGELEQLRQQIAQAENGNDHSELATKLAEMEKKEKLDEKRLGIMDGLVTTLRSQAKNTEATVSTLTDDLAKKTVSCERLQRVVDFVDKGLNRSDLWRDTREKVACGEIVTADIRGLLLKARGDGVSAELNKAEPELDTQSLGSGAGRKRKNKKKGGKGGDDSKRSPAPTPRPENRLLADESNAVHDLEQTVEELKSQFANKDAAIERLYAKLKGEDGLKEEIESLRDDLLQLGQDNVGAKDQIKELLTEKADFEQKISTLEKEVLDLQAYNASSSADSEKANRDLMTEFEDLKARSAALQMDLFAAQQLAAARFKDLTDLRETLQKVQPELRNLRAESAELKAAKEELRGKTIELKNLEGKHDDLRAELKRLKTTIADRETEVKSLNQRLRQETDNCLKAQEALSVAQSDLRYSEAKKQEALETNEKTTKDLSDAQEDLKTSHARLREVEEQVTQLTRDIEGLREETQLKTAQHSSAQSLMNSMRDQTSEMAMQMKEARERCESLEEELADVHRLLSERSREGETMRRLLNDIENRSEARVREFKERLEAAIEERDRAEDEASVAGRRRAREMEELKIKARETERTLKRAEEDKGELEYAQRDWKRKREELEAQLEHSTEELKVIHQAMAQLQDNLNEREKQARDMEKEKAELRRSVEETNNRLEKLRRSNKALTDEVRSAQNARRRGLDSDNQSSRSSIDSPGRKGVISPPPREQNTPVSSVEALASPIDYIYLKNVLLQFLEQKDKNYQKQLIPVLGMLLHFDRTDEQKWMSAVLSR</sequence>
<evidence type="ECO:0000256" key="3">
    <source>
        <dbReference type="ARBA" id="ARBA00022490"/>
    </source>
</evidence>
<dbReference type="SUPFAM" id="SSF90257">
    <property type="entry name" value="Myosin rod fragments"/>
    <property type="match status" value="1"/>
</dbReference>
<dbReference type="SMART" id="SM00755">
    <property type="entry name" value="Grip"/>
    <property type="match status" value="1"/>
</dbReference>
<evidence type="ECO:0000313" key="10">
    <source>
        <dbReference type="Proteomes" id="UP000243515"/>
    </source>
</evidence>
<evidence type="ECO:0000256" key="7">
    <source>
        <dbReference type="SAM" id="MobiDB-lite"/>
    </source>
</evidence>
<evidence type="ECO:0000313" key="9">
    <source>
        <dbReference type="EMBL" id="OXV10782.1"/>
    </source>
</evidence>
<feature type="compositionally biased region" description="Acidic residues" evidence="7">
    <location>
        <begin position="53"/>
        <end position="65"/>
    </location>
</feature>
<dbReference type="Pfam" id="PF01465">
    <property type="entry name" value="GRIP"/>
    <property type="match status" value="1"/>
</dbReference>
<evidence type="ECO:0000256" key="5">
    <source>
        <dbReference type="ARBA" id="ARBA00023136"/>
    </source>
</evidence>
<evidence type="ECO:0000259" key="8">
    <source>
        <dbReference type="PROSITE" id="PS50913"/>
    </source>
</evidence>
<feature type="compositionally biased region" description="Basic and acidic residues" evidence="7">
    <location>
        <begin position="1045"/>
        <end position="1084"/>
    </location>
</feature>
<evidence type="ECO:0000256" key="1">
    <source>
        <dbReference type="ARBA" id="ARBA00004184"/>
    </source>
</evidence>
<feature type="coiled-coil region" evidence="6">
    <location>
        <begin position="307"/>
        <end position="429"/>
    </location>
</feature>
<dbReference type="PROSITE" id="PS50913">
    <property type="entry name" value="GRIP"/>
    <property type="match status" value="1"/>
</dbReference>
<dbReference type="PANTHER" id="PTHR23157">
    <property type="entry name" value="GRIP AND COILED-COIL DOMAIN-CONTAINING PROTEIN 1"/>
    <property type="match status" value="1"/>
</dbReference>
<dbReference type="EMBL" id="NPHW01002773">
    <property type="protein sequence ID" value="OXV10782.1"/>
    <property type="molecule type" value="Genomic_DNA"/>
</dbReference>
<keyword evidence="3" id="KW-0963">Cytoplasm</keyword>
<dbReference type="InterPro" id="IPR051952">
    <property type="entry name" value="Golgi-autophagy_related"/>
</dbReference>
<accession>A0A232M344</accession>
<evidence type="ECO:0000256" key="4">
    <source>
        <dbReference type="ARBA" id="ARBA00023054"/>
    </source>
</evidence>
<feature type="domain" description="GRIP" evidence="8">
    <location>
        <begin position="1130"/>
        <end position="1180"/>
    </location>
</feature>
<gene>
    <name evidence="9" type="ORF">Egran_01457</name>
</gene>
<feature type="compositionally biased region" description="Low complexity" evidence="7">
    <location>
        <begin position="68"/>
        <end position="87"/>
    </location>
</feature>